<dbReference type="InterPro" id="IPR004305">
    <property type="entry name" value="Thiaminase-2/PQQC"/>
</dbReference>
<dbReference type="PATRIC" id="fig|1227492.4.peg.3113"/>
<dbReference type="Gene3D" id="1.20.910.10">
    <property type="entry name" value="Heme oxygenase-like"/>
    <property type="match status" value="1"/>
</dbReference>
<evidence type="ECO:0000313" key="2">
    <source>
        <dbReference type="EMBL" id="ELY96579.1"/>
    </source>
</evidence>
<sequence length="269" mass="29599">MSSASDGVTERDGVPATFEAYARAVDDGGDAADGGDARFTDWLRARSEPTWTDAVTHPFTRDLGSGELPEDVYAEYLVQDYAFVDELVGAFGHAVGQAPEMDAKRPLVEFLDTLTDEENDYFERSFDALDVSEDRRHDPELSDPIAALIDLLGRATHVGGYAETLAVLVPAEWIYESWATAVVDEYADAEAAKAAGADSPPSAGTNLPFYYAEWIDLHAIPAFREFVDWLRSELDAIGPTLSPRRQARVEQLFRRTVDLEVAVFESVTP</sequence>
<comment type="caution">
    <text evidence="2">The sequence shown here is derived from an EMBL/GenBank/DDBJ whole genome shotgun (WGS) entry which is preliminary data.</text>
</comment>
<dbReference type="PANTHER" id="PTHR43198:SF2">
    <property type="entry name" value="SI:CH1073-67J19.1-RELATED"/>
    <property type="match status" value="1"/>
</dbReference>
<dbReference type="OrthoDB" id="196770at2157"/>
<gene>
    <name evidence="2" type="ORF">C482_15673</name>
</gene>
<dbReference type="Pfam" id="PF03070">
    <property type="entry name" value="TENA_THI-4"/>
    <property type="match status" value="1"/>
</dbReference>
<reference evidence="2 3" key="1">
    <citation type="journal article" date="2014" name="PLoS Genet.">
        <title>Phylogenetically driven sequencing of extremely halophilic archaea reveals strategies for static and dynamic osmo-response.</title>
        <authorList>
            <person name="Becker E.A."/>
            <person name="Seitzer P.M."/>
            <person name="Tritt A."/>
            <person name="Larsen D."/>
            <person name="Krusor M."/>
            <person name="Yao A.I."/>
            <person name="Wu D."/>
            <person name="Madern D."/>
            <person name="Eisen J.A."/>
            <person name="Darling A.E."/>
            <person name="Facciotti M.T."/>
        </authorList>
    </citation>
    <scope>NUCLEOTIDE SEQUENCE [LARGE SCALE GENOMIC DNA]</scope>
    <source>
        <strain evidence="2 3">JCM 10990</strain>
    </source>
</reference>
<feature type="domain" description="Thiaminase-2/PQQC" evidence="1">
    <location>
        <begin position="45"/>
        <end position="265"/>
    </location>
</feature>
<organism evidence="2 3">
    <name type="scientific">Natrialba chahannaoensis JCM 10990</name>
    <dbReference type="NCBI Taxonomy" id="1227492"/>
    <lineage>
        <taxon>Archaea</taxon>
        <taxon>Methanobacteriati</taxon>
        <taxon>Methanobacteriota</taxon>
        <taxon>Stenosarchaea group</taxon>
        <taxon>Halobacteria</taxon>
        <taxon>Halobacteriales</taxon>
        <taxon>Natrialbaceae</taxon>
        <taxon>Natrialba</taxon>
    </lineage>
</organism>
<keyword evidence="3" id="KW-1185">Reference proteome</keyword>
<evidence type="ECO:0000313" key="3">
    <source>
        <dbReference type="Proteomes" id="UP000011693"/>
    </source>
</evidence>
<dbReference type="GO" id="GO:0005829">
    <property type="term" value="C:cytosol"/>
    <property type="evidence" value="ECO:0007669"/>
    <property type="project" value="TreeGrafter"/>
</dbReference>
<dbReference type="Proteomes" id="UP000011693">
    <property type="component" value="Unassembled WGS sequence"/>
</dbReference>
<dbReference type="PANTHER" id="PTHR43198">
    <property type="entry name" value="BIFUNCTIONAL TH2 PROTEIN"/>
    <property type="match status" value="1"/>
</dbReference>
<dbReference type="InterPro" id="IPR016084">
    <property type="entry name" value="Haem_Oase-like_multi-hlx"/>
</dbReference>
<dbReference type="AlphaFoldDB" id="M0ADI2"/>
<dbReference type="CDD" id="cd19358">
    <property type="entry name" value="TenA_E_Spr0628-like"/>
    <property type="match status" value="1"/>
</dbReference>
<protein>
    <submittedName>
        <fullName evidence="2">Transcriptional regulator</fullName>
    </submittedName>
</protein>
<dbReference type="InterPro" id="IPR026285">
    <property type="entry name" value="TenA_E"/>
</dbReference>
<evidence type="ECO:0000259" key="1">
    <source>
        <dbReference type="Pfam" id="PF03070"/>
    </source>
</evidence>
<dbReference type="InterPro" id="IPR050967">
    <property type="entry name" value="Thiamine_Salvage_TenA"/>
</dbReference>
<accession>M0ADI2</accession>
<name>M0ADI2_9EURY</name>
<dbReference type="EMBL" id="AOIN01000083">
    <property type="protein sequence ID" value="ELY96579.1"/>
    <property type="molecule type" value="Genomic_DNA"/>
</dbReference>
<dbReference type="STRING" id="1227492.C482_15673"/>
<dbReference type="RefSeq" id="WP_006168623.1">
    <property type="nucleotide sequence ID" value="NZ_AOIN01000083.1"/>
</dbReference>
<dbReference type="PIRSF" id="PIRSF003170">
    <property type="entry name" value="Pet18p"/>
    <property type="match status" value="1"/>
</dbReference>
<dbReference type="SUPFAM" id="SSF48613">
    <property type="entry name" value="Heme oxygenase-like"/>
    <property type="match status" value="1"/>
</dbReference>
<proteinExistence type="predicted"/>